<keyword evidence="1" id="KW-0472">Membrane</keyword>
<proteinExistence type="predicted"/>
<sequence length="89" mass="10148">MLICGAWNIYAGYTRLKQSKRVLAPWPSLVNAYDKWLSKIIINIIINVLIGGVIGVIGAIYDLFLRNFVLTHKNEFNSIENVNQVQYAH</sequence>
<accession>A0A645GWF7</accession>
<comment type="caution">
    <text evidence="2">The sequence shown here is derived from an EMBL/GenBank/DDBJ whole genome shotgun (WGS) entry which is preliminary data.</text>
</comment>
<dbReference type="EMBL" id="VSSQ01078086">
    <property type="protein sequence ID" value="MPN27993.1"/>
    <property type="molecule type" value="Genomic_DNA"/>
</dbReference>
<gene>
    <name evidence="2" type="ORF">SDC9_175427</name>
</gene>
<feature type="transmembrane region" description="Helical" evidence="1">
    <location>
        <begin position="40"/>
        <end position="64"/>
    </location>
</feature>
<name>A0A645GWF7_9ZZZZ</name>
<dbReference type="AlphaFoldDB" id="A0A645GWF7"/>
<organism evidence="2">
    <name type="scientific">bioreactor metagenome</name>
    <dbReference type="NCBI Taxonomy" id="1076179"/>
    <lineage>
        <taxon>unclassified sequences</taxon>
        <taxon>metagenomes</taxon>
        <taxon>ecological metagenomes</taxon>
    </lineage>
</organism>
<keyword evidence="1" id="KW-0812">Transmembrane</keyword>
<protein>
    <submittedName>
        <fullName evidence="2">Uncharacterized protein</fullName>
    </submittedName>
</protein>
<reference evidence="2" key="1">
    <citation type="submission" date="2019-08" db="EMBL/GenBank/DDBJ databases">
        <authorList>
            <person name="Kucharzyk K."/>
            <person name="Murdoch R.W."/>
            <person name="Higgins S."/>
            <person name="Loffler F."/>
        </authorList>
    </citation>
    <scope>NUCLEOTIDE SEQUENCE</scope>
</reference>
<evidence type="ECO:0000313" key="2">
    <source>
        <dbReference type="EMBL" id="MPN27993.1"/>
    </source>
</evidence>
<keyword evidence="1" id="KW-1133">Transmembrane helix</keyword>
<evidence type="ECO:0000256" key="1">
    <source>
        <dbReference type="SAM" id="Phobius"/>
    </source>
</evidence>